<feature type="signal peptide" evidence="1">
    <location>
        <begin position="1"/>
        <end position="17"/>
    </location>
</feature>
<dbReference type="Proteomes" id="UP000887159">
    <property type="component" value="Unassembled WGS sequence"/>
</dbReference>
<keyword evidence="1" id="KW-0732">Signal</keyword>
<dbReference type="AlphaFoldDB" id="A0A8X6RDJ0"/>
<evidence type="ECO:0000313" key="2">
    <source>
        <dbReference type="EMBL" id="GFX88425.1"/>
    </source>
</evidence>
<name>A0A8X6RDJ0_TRICX</name>
<evidence type="ECO:0008006" key="4">
    <source>
        <dbReference type="Google" id="ProtNLM"/>
    </source>
</evidence>
<reference evidence="2" key="1">
    <citation type="submission" date="2020-08" db="EMBL/GenBank/DDBJ databases">
        <title>Multicomponent nature underlies the extraordinary mechanical properties of spider dragline silk.</title>
        <authorList>
            <person name="Kono N."/>
            <person name="Nakamura H."/>
            <person name="Mori M."/>
            <person name="Yoshida Y."/>
            <person name="Ohtoshi R."/>
            <person name="Malay A.D."/>
            <person name="Moran D.A.P."/>
            <person name="Tomita M."/>
            <person name="Numata K."/>
            <person name="Arakawa K."/>
        </authorList>
    </citation>
    <scope>NUCLEOTIDE SEQUENCE</scope>
</reference>
<gene>
    <name evidence="2" type="ORF">TNCV_2278931</name>
</gene>
<evidence type="ECO:0000313" key="3">
    <source>
        <dbReference type="Proteomes" id="UP000887159"/>
    </source>
</evidence>
<protein>
    <recommendedName>
        <fullName evidence="4">Secreted protein</fullName>
    </recommendedName>
</protein>
<dbReference type="EMBL" id="BMAU01021052">
    <property type="protein sequence ID" value="GFX88425.1"/>
    <property type="molecule type" value="Genomic_DNA"/>
</dbReference>
<evidence type="ECO:0000256" key="1">
    <source>
        <dbReference type="SAM" id="SignalP"/>
    </source>
</evidence>
<organism evidence="2 3">
    <name type="scientific">Trichonephila clavipes</name>
    <name type="common">Golden silk orbweaver</name>
    <name type="synonym">Nephila clavipes</name>
    <dbReference type="NCBI Taxonomy" id="2585209"/>
    <lineage>
        <taxon>Eukaryota</taxon>
        <taxon>Metazoa</taxon>
        <taxon>Ecdysozoa</taxon>
        <taxon>Arthropoda</taxon>
        <taxon>Chelicerata</taxon>
        <taxon>Arachnida</taxon>
        <taxon>Araneae</taxon>
        <taxon>Araneomorphae</taxon>
        <taxon>Entelegynae</taxon>
        <taxon>Araneoidea</taxon>
        <taxon>Nephilidae</taxon>
        <taxon>Trichonephila</taxon>
    </lineage>
</organism>
<accession>A0A8X6RDJ0</accession>
<keyword evidence="3" id="KW-1185">Reference proteome</keyword>
<sequence>MLPLALVLLRSMMFISPHLDQFEMRFCKEKSNNKDEVKPHQIVNLPGSRDYRVYSPGFVVTHIQVFWVLTSP</sequence>
<feature type="chain" id="PRO_5036450918" description="Secreted protein" evidence="1">
    <location>
        <begin position="18"/>
        <end position="72"/>
    </location>
</feature>
<comment type="caution">
    <text evidence="2">The sequence shown here is derived from an EMBL/GenBank/DDBJ whole genome shotgun (WGS) entry which is preliminary data.</text>
</comment>
<proteinExistence type="predicted"/>